<reference evidence="2 3" key="1">
    <citation type="submission" date="2016-03" db="EMBL/GenBank/DDBJ databases">
        <authorList>
            <person name="Ploux O."/>
        </authorList>
    </citation>
    <scope>NUCLEOTIDE SEQUENCE [LARGE SCALE GENOMIC DNA]</scope>
    <source>
        <strain evidence="2 3">UAMH 11012</strain>
    </source>
</reference>
<proteinExistence type="predicted"/>
<protein>
    <submittedName>
        <fullName evidence="2">Uncharacterized protein</fullName>
    </submittedName>
</protein>
<keyword evidence="3" id="KW-1185">Reference proteome</keyword>
<evidence type="ECO:0000256" key="1">
    <source>
        <dbReference type="SAM" id="MobiDB-lite"/>
    </source>
</evidence>
<organism evidence="2 3">
    <name type="scientific">Phialocephala subalpina</name>
    <dbReference type="NCBI Taxonomy" id="576137"/>
    <lineage>
        <taxon>Eukaryota</taxon>
        <taxon>Fungi</taxon>
        <taxon>Dikarya</taxon>
        <taxon>Ascomycota</taxon>
        <taxon>Pezizomycotina</taxon>
        <taxon>Leotiomycetes</taxon>
        <taxon>Helotiales</taxon>
        <taxon>Mollisiaceae</taxon>
        <taxon>Phialocephala</taxon>
        <taxon>Phialocephala fortinii species complex</taxon>
    </lineage>
</organism>
<feature type="region of interest" description="Disordered" evidence="1">
    <location>
        <begin position="14"/>
        <end position="35"/>
    </location>
</feature>
<name>A0A1L7XPU7_9HELO</name>
<gene>
    <name evidence="2" type="ORF">PAC_16971</name>
</gene>
<accession>A0A1L7XPU7</accession>
<sequence length="215" mass="24279">MLWRFPCPILPLGKGLPKDTPSPLESPSKMEEEDIPKLDLPLKADGKEEAGHGQETLQLRLPDIISRRRKTARRKFGPLATAPIVQLLNQIICKASPRVRPVNSEKPAHRVYRDAMQDTIDTPAIPSRPVQKIRVNKRSLATFTILLPELSNKLLWEDTKKAMGDAGFAVMPAKGEDCRWIFIPKPELGLKNISVHASHEAEIRRQTVLDMRKHI</sequence>
<dbReference type="AlphaFoldDB" id="A0A1L7XPU7"/>
<dbReference type="EMBL" id="FJOG01000041">
    <property type="protein sequence ID" value="CZR67072.1"/>
    <property type="molecule type" value="Genomic_DNA"/>
</dbReference>
<evidence type="ECO:0000313" key="2">
    <source>
        <dbReference type="EMBL" id="CZR67072.1"/>
    </source>
</evidence>
<evidence type="ECO:0000313" key="3">
    <source>
        <dbReference type="Proteomes" id="UP000184330"/>
    </source>
</evidence>
<dbReference type="Proteomes" id="UP000184330">
    <property type="component" value="Unassembled WGS sequence"/>
</dbReference>